<evidence type="ECO:0000313" key="12">
    <source>
        <dbReference type="EMBL" id="KAI8575400.1"/>
    </source>
</evidence>
<evidence type="ECO:0000313" key="13">
    <source>
        <dbReference type="Proteomes" id="UP001206595"/>
    </source>
</evidence>
<feature type="compositionally biased region" description="Gly residues" evidence="9">
    <location>
        <begin position="571"/>
        <end position="582"/>
    </location>
</feature>
<dbReference type="InterPro" id="IPR045137">
    <property type="entry name" value="RBM26/27"/>
</dbReference>
<feature type="domain" description="C3H1-type" evidence="11">
    <location>
        <begin position="193"/>
        <end position="221"/>
    </location>
</feature>
<dbReference type="CDD" id="cd12257">
    <property type="entry name" value="RRM1_RBM26_like"/>
    <property type="match status" value="1"/>
</dbReference>
<reference evidence="12" key="1">
    <citation type="submission" date="2021-06" db="EMBL/GenBank/DDBJ databases">
        <authorList>
            <consortium name="DOE Joint Genome Institute"/>
            <person name="Mondo S.J."/>
            <person name="Amses K.R."/>
            <person name="Simmons D.R."/>
            <person name="Longcore J.E."/>
            <person name="Seto K."/>
            <person name="Alves G.H."/>
            <person name="Bonds A.E."/>
            <person name="Quandt C.A."/>
            <person name="Davis W.J."/>
            <person name="Chang Y."/>
            <person name="Letcher P.M."/>
            <person name="Powell M.J."/>
            <person name="Kuo A."/>
            <person name="Labutti K."/>
            <person name="Pangilinan J."/>
            <person name="Andreopoulos W."/>
            <person name="Tritt A."/>
            <person name="Riley R."/>
            <person name="Hundley H."/>
            <person name="Johnson J."/>
            <person name="Lipzen A."/>
            <person name="Barry K."/>
            <person name="Berbee M.L."/>
            <person name="Buchler N.E."/>
            <person name="Grigoriev I.V."/>
            <person name="Spatafora J.W."/>
            <person name="Stajich J.E."/>
            <person name="James T.Y."/>
        </authorList>
    </citation>
    <scope>NUCLEOTIDE SEQUENCE</scope>
    <source>
        <strain evidence="12">AG</strain>
    </source>
</reference>
<evidence type="ECO:0000256" key="2">
    <source>
        <dbReference type="ARBA" id="ARBA00022723"/>
    </source>
</evidence>
<accession>A0AAD5H7U0</accession>
<dbReference type="InterPro" id="IPR036855">
    <property type="entry name" value="Znf_CCCH_sf"/>
</dbReference>
<organism evidence="12 13">
    <name type="scientific">Umbelopsis ramanniana AG</name>
    <dbReference type="NCBI Taxonomy" id="1314678"/>
    <lineage>
        <taxon>Eukaryota</taxon>
        <taxon>Fungi</taxon>
        <taxon>Fungi incertae sedis</taxon>
        <taxon>Mucoromycota</taxon>
        <taxon>Mucoromycotina</taxon>
        <taxon>Umbelopsidomycetes</taxon>
        <taxon>Umbelopsidales</taxon>
        <taxon>Umbelopsidaceae</taxon>
        <taxon>Umbelopsis</taxon>
    </lineage>
</organism>
<dbReference type="InterPro" id="IPR000571">
    <property type="entry name" value="Znf_CCCH"/>
</dbReference>
<dbReference type="GO" id="GO:0003723">
    <property type="term" value="F:RNA binding"/>
    <property type="evidence" value="ECO:0007669"/>
    <property type="project" value="UniProtKB-UniRule"/>
</dbReference>
<evidence type="ECO:0008006" key="14">
    <source>
        <dbReference type="Google" id="ProtNLM"/>
    </source>
</evidence>
<name>A0AAD5H7U0_UMBRA</name>
<feature type="region of interest" description="Disordered" evidence="9">
    <location>
        <begin position="660"/>
        <end position="697"/>
    </location>
</feature>
<feature type="region of interest" description="Disordered" evidence="9">
    <location>
        <begin position="250"/>
        <end position="324"/>
    </location>
</feature>
<dbReference type="Proteomes" id="UP001206595">
    <property type="component" value="Unassembled WGS sequence"/>
</dbReference>
<feature type="compositionally biased region" description="Polar residues" evidence="9">
    <location>
        <begin position="680"/>
        <end position="697"/>
    </location>
</feature>
<dbReference type="Gene3D" id="3.30.70.330">
    <property type="match status" value="2"/>
</dbReference>
<feature type="region of interest" description="Disordered" evidence="9">
    <location>
        <begin position="498"/>
        <end position="533"/>
    </location>
</feature>
<dbReference type="InterPro" id="IPR035979">
    <property type="entry name" value="RBD_domain_sf"/>
</dbReference>
<keyword evidence="3 8" id="KW-0863">Zinc-finger</keyword>
<feature type="region of interest" description="Disordered" evidence="9">
    <location>
        <begin position="86"/>
        <end position="193"/>
    </location>
</feature>
<dbReference type="PANTHER" id="PTHR14398">
    <property type="entry name" value="RNA RECOGNITION RRM/RNP DOMAIN"/>
    <property type="match status" value="1"/>
</dbReference>
<evidence type="ECO:0000256" key="9">
    <source>
        <dbReference type="SAM" id="MobiDB-lite"/>
    </source>
</evidence>
<keyword evidence="13" id="KW-1185">Reference proteome</keyword>
<dbReference type="Pfam" id="PF00642">
    <property type="entry name" value="zf-CCCH"/>
    <property type="match status" value="1"/>
</dbReference>
<keyword evidence="1" id="KW-0507">mRNA processing</keyword>
<dbReference type="InterPro" id="IPR012677">
    <property type="entry name" value="Nucleotide-bd_a/b_plait_sf"/>
</dbReference>
<feature type="compositionally biased region" description="Polar residues" evidence="9">
    <location>
        <begin position="86"/>
        <end position="96"/>
    </location>
</feature>
<dbReference type="SUPFAM" id="SSF54928">
    <property type="entry name" value="RNA-binding domain, RBD"/>
    <property type="match status" value="1"/>
</dbReference>
<reference evidence="12" key="2">
    <citation type="journal article" date="2022" name="Proc. Natl. Acad. Sci. U.S.A.">
        <title>Diploid-dominant life cycles characterize the early evolution of Fungi.</title>
        <authorList>
            <person name="Amses K.R."/>
            <person name="Simmons D.R."/>
            <person name="Longcore J.E."/>
            <person name="Mondo S.J."/>
            <person name="Seto K."/>
            <person name="Jeronimo G.H."/>
            <person name="Bonds A.E."/>
            <person name="Quandt C.A."/>
            <person name="Davis W.J."/>
            <person name="Chang Y."/>
            <person name="Federici B.A."/>
            <person name="Kuo A."/>
            <person name="LaButti K."/>
            <person name="Pangilinan J."/>
            <person name="Andreopoulos W."/>
            <person name="Tritt A."/>
            <person name="Riley R."/>
            <person name="Hundley H."/>
            <person name="Johnson J."/>
            <person name="Lipzen A."/>
            <person name="Barry K."/>
            <person name="Lang B.F."/>
            <person name="Cuomo C.A."/>
            <person name="Buchler N.E."/>
            <person name="Grigoriev I.V."/>
            <person name="Spatafora J.W."/>
            <person name="Stajich J.E."/>
            <person name="James T.Y."/>
        </authorList>
    </citation>
    <scope>NUCLEOTIDE SEQUENCE</scope>
    <source>
        <strain evidence="12">AG</strain>
    </source>
</reference>
<keyword evidence="5 7" id="KW-0694">RNA-binding</keyword>
<sequence>MLFAEARSEDLKKFLTQELAPICDADPDVLAQYVLALLKNNKPTSELKDSVTEQLEDFLKDQTLSFVTKLFNVLESGRFMEGTAGSTAAVTDNGSQAPVPRDSDQGHSDSRRSRHHESSEDEDDDDRNFKHRRQRSEPRDDEYRPGDKRRHDESESNQINKYMRDSQGVGRMNNGMPQDGRGRGRGGARGRGGRVRPLCRDYNERGYCMRGDLCPYDHGTDRIIVNDRALKTPFPGNAPGPIPPNIGRPQFYPAPNNFAGPSSGESYDPENSGMPGPSPDMNMPPMDGMPPYAGQRGGGRGGRGTRGRGRGGFAASGGRSHQNRHNSTIIVENIPTENCVIDKVNEYFKQFGTITNISLQPEASKAVISFSSHQEADAAYSSPEVIFNNRFVKVYWQKAETKEQDAVTPPPTKPLTPKTYEPSPEVIAAKAAEFAKLKEVKQKQQQARLQTMLELQKSKEQLIQRQIQEQKVLLEKLEKAKTPEERSEIMTALNNITASSSAPAPAPAAPTVTETAPSEQPETDDAKKAESADELKAKLARLEAEAAALGIHGAAGRGRGRGRGGFYASRGRGGWQPRGAPGGIQKSYRLDNRTTKLLVKNHPQEDKDKLRQHFEQFGQLEAVSYKDDVESIIVQFKNRREAEVALARGANTLQGKPLEMAWYNEAPSENRESSAPPANDSPQNASPATTEQGVAAE</sequence>
<dbReference type="RefSeq" id="XP_051440404.1">
    <property type="nucleotide sequence ID" value="XM_051592407.1"/>
</dbReference>
<feature type="domain" description="RRM" evidence="10">
    <location>
        <begin position="595"/>
        <end position="665"/>
    </location>
</feature>
<comment type="function">
    <text evidence="6">May be involved in the turnover of nuclear polyadenylated (pA+) RNA.</text>
</comment>
<feature type="compositionally biased region" description="Basic and acidic residues" evidence="9">
    <location>
        <begin position="524"/>
        <end position="533"/>
    </location>
</feature>
<dbReference type="EMBL" id="MU620983">
    <property type="protein sequence ID" value="KAI8575400.1"/>
    <property type="molecule type" value="Genomic_DNA"/>
</dbReference>
<dbReference type="SMART" id="SM00356">
    <property type="entry name" value="ZnF_C3H1"/>
    <property type="match status" value="1"/>
</dbReference>
<dbReference type="InterPro" id="IPR002483">
    <property type="entry name" value="PWI_dom"/>
</dbReference>
<keyword evidence="2 8" id="KW-0479">Metal-binding</keyword>
<dbReference type="InterPro" id="IPR036483">
    <property type="entry name" value="PWI_dom_sf"/>
</dbReference>
<feature type="compositionally biased region" description="Low complexity" evidence="9">
    <location>
        <begin position="498"/>
        <end position="518"/>
    </location>
</feature>
<feature type="domain" description="RRM" evidence="10">
    <location>
        <begin position="327"/>
        <end position="399"/>
    </location>
</feature>
<dbReference type="SUPFAM" id="SSF90229">
    <property type="entry name" value="CCCH zinc finger"/>
    <property type="match status" value="1"/>
</dbReference>
<feature type="compositionally biased region" description="Basic and acidic residues" evidence="9">
    <location>
        <begin position="135"/>
        <end position="154"/>
    </location>
</feature>
<evidence type="ECO:0000256" key="4">
    <source>
        <dbReference type="ARBA" id="ARBA00022833"/>
    </source>
</evidence>
<feature type="compositionally biased region" description="Basic and acidic residues" evidence="9">
    <location>
        <begin position="101"/>
        <end position="111"/>
    </location>
</feature>
<dbReference type="Pfam" id="PF01480">
    <property type="entry name" value="PWI"/>
    <property type="match status" value="1"/>
</dbReference>
<dbReference type="SMART" id="SM00360">
    <property type="entry name" value="RRM"/>
    <property type="match status" value="2"/>
</dbReference>
<feature type="compositionally biased region" description="Basic residues" evidence="9">
    <location>
        <begin position="183"/>
        <end position="193"/>
    </location>
</feature>
<protein>
    <recommendedName>
        <fullName evidence="14">RNA-binding protein 26</fullName>
    </recommendedName>
</protein>
<dbReference type="GO" id="GO:0006397">
    <property type="term" value="P:mRNA processing"/>
    <property type="evidence" value="ECO:0007669"/>
    <property type="project" value="UniProtKB-KW"/>
</dbReference>
<dbReference type="GO" id="GO:0008270">
    <property type="term" value="F:zinc ion binding"/>
    <property type="evidence" value="ECO:0007669"/>
    <property type="project" value="UniProtKB-KW"/>
</dbReference>
<dbReference type="GeneID" id="75917750"/>
<dbReference type="AlphaFoldDB" id="A0AAD5H7U0"/>
<dbReference type="InterPro" id="IPR000504">
    <property type="entry name" value="RRM_dom"/>
</dbReference>
<gene>
    <name evidence="12" type="ORF">K450DRAFT_262057</name>
</gene>
<proteinExistence type="predicted"/>
<feature type="region of interest" description="Disordered" evidence="9">
    <location>
        <begin position="554"/>
        <end position="584"/>
    </location>
</feature>
<dbReference type="PROSITE" id="PS50103">
    <property type="entry name" value="ZF_C3H1"/>
    <property type="match status" value="1"/>
</dbReference>
<dbReference type="Gene3D" id="1.20.1390.10">
    <property type="entry name" value="PWI domain"/>
    <property type="match status" value="1"/>
</dbReference>
<comment type="caution">
    <text evidence="12">The sequence shown here is derived from an EMBL/GenBank/DDBJ whole genome shotgun (WGS) entry which is preliminary data.</text>
</comment>
<evidence type="ECO:0000256" key="1">
    <source>
        <dbReference type="ARBA" id="ARBA00022664"/>
    </source>
</evidence>
<evidence type="ECO:0000256" key="7">
    <source>
        <dbReference type="PROSITE-ProRule" id="PRU00176"/>
    </source>
</evidence>
<evidence type="ECO:0000259" key="11">
    <source>
        <dbReference type="PROSITE" id="PS50103"/>
    </source>
</evidence>
<feature type="zinc finger region" description="C3H1-type" evidence="8">
    <location>
        <begin position="193"/>
        <end position="221"/>
    </location>
</feature>
<dbReference type="GO" id="GO:0005634">
    <property type="term" value="C:nucleus"/>
    <property type="evidence" value="ECO:0007669"/>
    <property type="project" value="TreeGrafter"/>
</dbReference>
<keyword evidence="4 8" id="KW-0862">Zinc</keyword>
<evidence type="ECO:0000259" key="10">
    <source>
        <dbReference type="PROSITE" id="PS50102"/>
    </source>
</evidence>
<evidence type="ECO:0000256" key="8">
    <source>
        <dbReference type="PROSITE-ProRule" id="PRU00723"/>
    </source>
</evidence>
<dbReference type="PROSITE" id="PS50102">
    <property type="entry name" value="RRM"/>
    <property type="match status" value="2"/>
</dbReference>
<dbReference type="PANTHER" id="PTHR14398:SF0">
    <property type="entry name" value="ZINC FINGER PROTEIN SWM"/>
    <property type="match status" value="1"/>
</dbReference>
<dbReference type="SUPFAM" id="SSF101233">
    <property type="entry name" value="PWI domain"/>
    <property type="match status" value="1"/>
</dbReference>
<evidence type="ECO:0000256" key="5">
    <source>
        <dbReference type="ARBA" id="ARBA00022884"/>
    </source>
</evidence>
<feature type="compositionally biased region" description="Low complexity" evidence="9">
    <location>
        <begin position="272"/>
        <end position="294"/>
    </location>
</feature>
<evidence type="ECO:0000256" key="3">
    <source>
        <dbReference type="ARBA" id="ARBA00022771"/>
    </source>
</evidence>
<evidence type="ECO:0000256" key="6">
    <source>
        <dbReference type="ARBA" id="ARBA00043866"/>
    </source>
</evidence>